<feature type="compositionally biased region" description="Low complexity" evidence="1">
    <location>
        <begin position="347"/>
        <end position="376"/>
    </location>
</feature>
<evidence type="ECO:0000259" key="2">
    <source>
        <dbReference type="PROSITE" id="PS50994"/>
    </source>
</evidence>
<dbReference type="InterPro" id="IPR001584">
    <property type="entry name" value="Integrase_cat-core"/>
</dbReference>
<dbReference type="InterPro" id="IPR012337">
    <property type="entry name" value="RNaseH-like_sf"/>
</dbReference>
<feature type="compositionally biased region" description="Polar residues" evidence="1">
    <location>
        <begin position="560"/>
        <end position="569"/>
    </location>
</feature>
<dbReference type="PANTHER" id="PTHR37984:SF5">
    <property type="entry name" value="PROTEIN NYNRIN-LIKE"/>
    <property type="match status" value="1"/>
</dbReference>
<feature type="domain" description="Integrase catalytic" evidence="2">
    <location>
        <begin position="2"/>
        <end position="88"/>
    </location>
</feature>
<dbReference type="Proteomes" id="UP000233551">
    <property type="component" value="Unassembled WGS sequence"/>
</dbReference>
<proteinExistence type="predicted"/>
<accession>A0A2I0K7A6</accession>
<evidence type="ECO:0000313" key="4">
    <source>
        <dbReference type="Proteomes" id="UP000233551"/>
    </source>
</evidence>
<dbReference type="InterPro" id="IPR050951">
    <property type="entry name" value="Retrovirus_Pol_polyprotein"/>
</dbReference>
<reference evidence="3 4" key="1">
    <citation type="submission" date="2017-11" db="EMBL/GenBank/DDBJ databases">
        <title>De-novo sequencing of pomegranate (Punica granatum L.) genome.</title>
        <authorList>
            <person name="Akparov Z."/>
            <person name="Amiraslanov A."/>
            <person name="Hajiyeva S."/>
            <person name="Abbasov M."/>
            <person name="Kaur K."/>
            <person name="Hamwieh A."/>
            <person name="Solovyev V."/>
            <person name="Salamov A."/>
            <person name="Braich B."/>
            <person name="Kosarev P."/>
            <person name="Mahmoud A."/>
            <person name="Hajiyev E."/>
            <person name="Babayeva S."/>
            <person name="Izzatullayeva V."/>
            <person name="Mammadov A."/>
            <person name="Mammadov A."/>
            <person name="Sharifova S."/>
            <person name="Ojaghi J."/>
            <person name="Eynullazada K."/>
            <person name="Bayramov B."/>
            <person name="Abdulazimova A."/>
            <person name="Shahmuradov I."/>
        </authorList>
    </citation>
    <scope>NUCLEOTIDE SEQUENCE [LARGE SCALE GENOMIC DNA]</scope>
    <source>
        <strain evidence="4">cv. AG2017</strain>
        <tissue evidence="3">Leaf</tissue>
    </source>
</reference>
<keyword evidence="4" id="KW-1185">Reference proteome</keyword>
<dbReference type="AlphaFoldDB" id="A0A2I0K7A6"/>
<dbReference type="PROSITE" id="PS50994">
    <property type="entry name" value="INTEGRASE"/>
    <property type="match status" value="1"/>
</dbReference>
<protein>
    <recommendedName>
        <fullName evidence="2">Integrase catalytic domain-containing protein</fullName>
    </recommendedName>
</protein>
<evidence type="ECO:0000256" key="1">
    <source>
        <dbReference type="SAM" id="MobiDB-lite"/>
    </source>
</evidence>
<dbReference type="PANTHER" id="PTHR37984">
    <property type="entry name" value="PROTEIN CBG26694"/>
    <property type="match status" value="1"/>
</dbReference>
<dbReference type="GO" id="GO:0015074">
    <property type="term" value="P:DNA integration"/>
    <property type="evidence" value="ECO:0007669"/>
    <property type="project" value="InterPro"/>
</dbReference>
<feature type="compositionally biased region" description="Polar residues" evidence="1">
    <location>
        <begin position="397"/>
        <end position="422"/>
    </location>
</feature>
<dbReference type="GO" id="GO:0003676">
    <property type="term" value="F:nucleic acid binding"/>
    <property type="evidence" value="ECO:0007669"/>
    <property type="project" value="InterPro"/>
</dbReference>
<dbReference type="STRING" id="22663.A0A2I0K7A6"/>
<organism evidence="3 4">
    <name type="scientific">Punica granatum</name>
    <name type="common">Pomegranate</name>
    <dbReference type="NCBI Taxonomy" id="22663"/>
    <lineage>
        <taxon>Eukaryota</taxon>
        <taxon>Viridiplantae</taxon>
        <taxon>Streptophyta</taxon>
        <taxon>Embryophyta</taxon>
        <taxon>Tracheophyta</taxon>
        <taxon>Spermatophyta</taxon>
        <taxon>Magnoliopsida</taxon>
        <taxon>eudicotyledons</taxon>
        <taxon>Gunneridae</taxon>
        <taxon>Pentapetalae</taxon>
        <taxon>rosids</taxon>
        <taxon>malvids</taxon>
        <taxon>Myrtales</taxon>
        <taxon>Lythraceae</taxon>
        <taxon>Punica</taxon>
    </lineage>
</organism>
<feature type="region of interest" description="Disordered" evidence="1">
    <location>
        <begin position="234"/>
        <end position="307"/>
    </location>
</feature>
<sequence length="719" mass="79707">MTALWPFSMWGMDVIGPINPKASNGHMFILVAIDYFTKWIEAITLMSVTAQAVARFLRRDVIARYRVPATIIMDNAKNLNNKRMARAFNAKVRPREFSPGDLVLRKVLHVAPDSRGKFSYKYDRPFVVKEIFSGGGVILSDMDGTENALPVNADAIKKYYRPKTSSRRPRQKLRNEWHDLKSRKGESWQKESINHFLARSKTSSRRPRQKLRNEWHDLKSRKGESWQKESINHFLARSKTSSRRPRQKLEDPRGAILPKHGGSRQKESIHASLSNAQVRSRTSRDAPRRRTHGCLTRQVYPGHSGPSRSFRSILVTFRSILVTFGSIPVIQVHPGHIQVHPGHIQVHPGHSGPSWSHSAPSDHSGPSGLNSGHSGPPGHSGSFGLIFIRSGPPGLNSGHSGPSDLNSGHSDPSSLNPGHSGSIRSKFRSFGSIQSKFRSFRSILVHAFGSIPVIQVYPGSRIRLYPGHSGLSWFIGIRVHPGFNFPHSVPIHPSKARATTGLSGPAPLTSRRPPKTDLQAPRDHQGHGTSSRRPVGTLRGSPKDVSMPISLKNPLKLQPIPTSSSNPCQGRNRPKSPKNHPVFRRKKNQVPWVTRVHAITFKGFLTTLTLPREEVVTVRGPINRAQPPGSTRFLPYFPLHFQACPGLVMFRSAHGHLDLLLRSPTSPTPHRAVAGTRVPTHFPRTAAAASSRVSQPVTLKPSLANLKAASPTLFLMQRG</sequence>
<dbReference type="InterPro" id="IPR036397">
    <property type="entry name" value="RNaseH_sf"/>
</dbReference>
<dbReference type="Gene3D" id="3.30.420.10">
    <property type="entry name" value="Ribonuclease H-like superfamily/Ribonuclease H"/>
    <property type="match status" value="1"/>
</dbReference>
<dbReference type="Pfam" id="PF00665">
    <property type="entry name" value="rve"/>
    <property type="match status" value="1"/>
</dbReference>
<dbReference type="SUPFAM" id="SSF53098">
    <property type="entry name" value="Ribonuclease H-like"/>
    <property type="match status" value="1"/>
</dbReference>
<feature type="region of interest" description="Disordered" evidence="1">
    <location>
        <begin position="396"/>
        <end position="422"/>
    </location>
</feature>
<name>A0A2I0K7A6_PUNGR</name>
<feature type="region of interest" description="Disordered" evidence="1">
    <location>
        <begin position="340"/>
        <end position="376"/>
    </location>
</feature>
<gene>
    <name evidence="3" type="ORF">CRG98_015183</name>
</gene>
<feature type="compositionally biased region" description="Basic residues" evidence="1">
    <location>
        <begin position="572"/>
        <end position="586"/>
    </location>
</feature>
<comment type="caution">
    <text evidence="3">The sequence shown here is derived from an EMBL/GenBank/DDBJ whole genome shotgun (WGS) entry which is preliminary data.</text>
</comment>
<evidence type="ECO:0000313" key="3">
    <source>
        <dbReference type="EMBL" id="PKI64424.1"/>
    </source>
</evidence>
<feature type="region of interest" description="Disordered" evidence="1">
    <location>
        <begin position="494"/>
        <end position="586"/>
    </location>
</feature>
<dbReference type="EMBL" id="PGOL01000819">
    <property type="protein sequence ID" value="PKI64424.1"/>
    <property type="molecule type" value="Genomic_DNA"/>
</dbReference>